<dbReference type="Pfam" id="PF13193">
    <property type="entry name" value="AMP-binding_C"/>
    <property type="match status" value="1"/>
</dbReference>
<keyword evidence="2 6" id="KW-0436">Ligase</keyword>
<evidence type="ECO:0000259" key="3">
    <source>
        <dbReference type="Pfam" id="PF00501"/>
    </source>
</evidence>
<feature type="domain" description="AMP-binding enzyme C-terminal" evidence="4">
    <location>
        <begin position="421"/>
        <end position="499"/>
    </location>
</feature>
<reference evidence="5" key="1">
    <citation type="journal article" date="2014" name="Int. J. Syst. Evol. Microbiol.">
        <title>Complete genome of a new Firmicutes species belonging to the dominant human colonic microbiota ('Ruminococcus bicirculans') reveals two chromosomes and a selective capacity to utilize plant glucans.</title>
        <authorList>
            <consortium name="NISC Comparative Sequencing Program"/>
            <person name="Wegmann U."/>
            <person name="Louis P."/>
            <person name="Goesmann A."/>
            <person name="Henrissat B."/>
            <person name="Duncan S.H."/>
            <person name="Flint H.J."/>
        </authorList>
    </citation>
    <scope>NUCLEOTIDE SEQUENCE</scope>
    <source>
        <strain evidence="5">JCM 10667</strain>
    </source>
</reference>
<dbReference type="FunFam" id="3.30.300.30:FF:000008">
    <property type="entry name" value="2,3-dihydroxybenzoate-AMP ligase"/>
    <property type="match status" value="1"/>
</dbReference>
<dbReference type="PANTHER" id="PTHR43767">
    <property type="entry name" value="LONG-CHAIN-FATTY-ACID--COA LIGASE"/>
    <property type="match status" value="1"/>
</dbReference>
<gene>
    <name evidence="6" type="ORF">F4557_004489</name>
    <name evidence="5" type="ORF">GCM10009546_18120</name>
</gene>
<dbReference type="PANTHER" id="PTHR43767:SF7">
    <property type="entry name" value="MEDIUM_LONG-CHAIN-FATTY-ACID--COA LIGASE FADD8"/>
    <property type="match status" value="1"/>
</dbReference>
<accession>A0A7W7IFJ2</accession>
<dbReference type="Proteomes" id="UP000549343">
    <property type="component" value="Unassembled WGS sequence"/>
</dbReference>
<sequence>MNHPWDRPLGVWYLAEHHPDLPAVARCPAGESLTFAELAARAHRRVHALRARGVGRGDVVGMALPNDVDILVWQLAAAEAGWRYVTLNPGSPAAEVASIAEHAGMKALVVHADYAERAGAVTGVPVRVSVGGRIDGFVPQEDALHGHPVTAPPDRAAGAPLVYTSGTTGRPKGIWRDMPDVAPDVMADAMKSFAHAFRFRPLEGAHLVSAGMFHGGCQVFYLSALHVGQPLVIMGAFDAAETLRLIQEHRITTGYMVPTQFARLLRLPEDVKGGFDVSSLESIVHSAAPCPAELKKRMLDWWGPVIWETYGGTEGAATIAKPHHWLAKPGTVGRPIRGMTVKILDDDGNELPPGRVGAVYLDGGGRGFRYHRDPGQTAEVFRGTAFTLGDAGHLDEDGFLFIVDRIKDMIITGGVNVYPAEVEAVLAAHPAVLDSAVVGVPDPEWGEQVRALVQLSPGRAPSAELAAELIAYCRERLAGQKCPRAVEFREELPRTETGKLLKRLLRDELSGRDAG</sequence>
<evidence type="ECO:0000313" key="5">
    <source>
        <dbReference type="EMBL" id="GAA0556381.1"/>
    </source>
</evidence>
<dbReference type="RefSeq" id="WP_184885765.1">
    <property type="nucleotide sequence ID" value="NZ_BAAAHD010000016.1"/>
</dbReference>
<feature type="domain" description="AMP-dependent synthetase/ligase" evidence="3">
    <location>
        <begin position="15"/>
        <end position="363"/>
    </location>
</feature>
<dbReference type="EMBL" id="JACHMV010000001">
    <property type="protein sequence ID" value="MBB4776071.1"/>
    <property type="molecule type" value="Genomic_DNA"/>
</dbReference>
<dbReference type="Gene3D" id="3.40.50.12780">
    <property type="entry name" value="N-terminal domain of ligase-like"/>
    <property type="match status" value="1"/>
</dbReference>
<evidence type="ECO:0000256" key="1">
    <source>
        <dbReference type="ARBA" id="ARBA00006432"/>
    </source>
</evidence>
<dbReference type="Gene3D" id="3.30.300.30">
    <property type="match status" value="1"/>
</dbReference>
<evidence type="ECO:0000313" key="7">
    <source>
        <dbReference type="Proteomes" id="UP000549343"/>
    </source>
</evidence>
<proteinExistence type="inferred from homology"/>
<dbReference type="InterPro" id="IPR020845">
    <property type="entry name" value="AMP-binding_CS"/>
</dbReference>
<dbReference type="SUPFAM" id="SSF56801">
    <property type="entry name" value="Acetyl-CoA synthetase-like"/>
    <property type="match status" value="1"/>
</dbReference>
<reference evidence="5" key="4">
    <citation type="submission" date="2023-12" db="EMBL/GenBank/DDBJ databases">
        <authorList>
            <person name="Sun Q."/>
            <person name="Inoue M."/>
        </authorList>
    </citation>
    <scope>NUCLEOTIDE SEQUENCE</scope>
    <source>
        <strain evidence="5">JCM 10667</strain>
    </source>
</reference>
<evidence type="ECO:0000313" key="6">
    <source>
        <dbReference type="EMBL" id="MBB4776071.1"/>
    </source>
</evidence>
<dbReference type="EC" id="6.2.1.3" evidence="6"/>
<protein>
    <submittedName>
        <fullName evidence="5 6">Acyl-CoA synthetase</fullName>
        <ecNumber evidence="6">6.2.1.3</ecNumber>
    </submittedName>
</protein>
<name>A0A7W7IFJ2_9ACTN</name>
<dbReference type="InterPro" id="IPR045851">
    <property type="entry name" value="AMP-bd_C_sf"/>
</dbReference>
<organism evidence="6 7">
    <name type="scientific">Actinomadura livida</name>
    <dbReference type="NCBI Taxonomy" id="79909"/>
    <lineage>
        <taxon>Bacteria</taxon>
        <taxon>Bacillati</taxon>
        <taxon>Actinomycetota</taxon>
        <taxon>Actinomycetes</taxon>
        <taxon>Streptosporangiales</taxon>
        <taxon>Thermomonosporaceae</taxon>
        <taxon>Actinomadura</taxon>
    </lineage>
</organism>
<dbReference type="EMBL" id="BAAAHD010000016">
    <property type="protein sequence ID" value="GAA0556381.1"/>
    <property type="molecule type" value="Genomic_DNA"/>
</dbReference>
<dbReference type="InterPro" id="IPR050237">
    <property type="entry name" value="ATP-dep_AMP-bd_enzyme"/>
</dbReference>
<reference evidence="8" key="2">
    <citation type="journal article" date="2019" name="Int. J. Syst. Evol. Microbiol.">
        <title>The Global Catalogue of Microorganisms (GCM) 10K type strain sequencing project: providing services to taxonomists for standard genome sequencing and annotation.</title>
        <authorList>
            <consortium name="The Broad Institute Genomics Platform"/>
            <consortium name="The Broad Institute Genome Sequencing Center for Infectious Disease"/>
            <person name="Wu L."/>
            <person name="Ma J."/>
        </authorList>
    </citation>
    <scope>NUCLEOTIDE SEQUENCE [LARGE SCALE GENOMIC DNA]</scope>
    <source>
        <strain evidence="8">JCM 10667</strain>
    </source>
</reference>
<reference evidence="6 7" key="3">
    <citation type="submission" date="2020-08" db="EMBL/GenBank/DDBJ databases">
        <title>Sequencing the genomes of 1000 actinobacteria strains.</title>
        <authorList>
            <person name="Klenk H.-P."/>
        </authorList>
    </citation>
    <scope>NUCLEOTIDE SEQUENCE [LARGE SCALE GENOMIC DNA]</scope>
    <source>
        <strain evidence="6 7">DSM 44772</strain>
    </source>
</reference>
<dbReference type="Pfam" id="PF00501">
    <property type="entry name" value="AMP-binding"/>
    <property type="match status" value="1"/>
</dbReference>
<evidence type="ECO:0000256" key="2">
    <source>
        <dbReference type="ARBA" id="ARBA00022598"/>
    </source>
</evidence>
<evidence type="ECO:0000259" key="4">
    <source>
        <dbReference type="Pfam" id="PF13193"/>
    </source>
</evidence>
<comment type="similarity">
    <text evidence="1">Belongs to the ATP-dependent AMP-binding enzyme family.</text>
</comment>
<dbReference type="Proteomes" id="UP001501427">
    <property type="component" value="Unassembled WGS sequence"/>
</dbReference>
<dbReference type="InterPro" id="IPR000873">
    <property type="entry name" value="AMP-dep_synth/lig_dom"/>
</dbReference>
<dbReference type="InterPro" id="IPR042099">
    <property type="entry name" value="ANL_N_sf"/>
</dbReference>
<comment type="caution">
    <text evidence="6">The sequence shown here is derived from an EMBL/GenBank/DDBJ whole genome shotgun (WGS) entry which is preliminary data.</text>
</comment>
<dbReference type="InterPro" id="IPR025110">
    <property type="entry name" value="AMP-bd_C"/>
</dbReference>
<dbReference type="PROSITE" id="PS00455">
    <property type="entry name" value="AMP_BINDING"/>
    <property type="match status" value="1"/>
</dbReference>
<evidence type="ECO:0000313" key="8">
    <source>
        <dbReference type="Proteomes" id="UP001501427"/>
    </source>
</evidence>
<dbReference type="GO" id="GO:0004467">
    <property type="term" value="F:long-chain fatty acid-CoA ligase activity"/>
    <property type="evidence" value="ECO:0007669"/>
    <property type="project" value="UniProtKB-EC"/>
</dbReference>
<dbReference type="AlphaFoldDB" id="A0A7W7IFJ2"/>
<keyword evidence="8" id="KW-1185">Reference proteome</keyword>